<evidence type="ECO:0000256" key="8">
    <source>
        <dbReference type="ARBA" id="ARBA00022840"/>
    </source>
</evidence>
<dbReference type="Gene3D" id="3.30.930.10">
    <property type="entry name" value="Bira Bifunctional Protein, Domain 2"/>
    <property type="match status" value="1"/>
</dbReference>
<dbReference type="PRINTS" id="PR00980">
    <property type="entry name" value="TRNASYNTHALA"/>
</dbReference>
<dbReference type="GO" id="GO:0000049">
    <property type="term" value="F:tRNA binding"/>
    <property type="evidence" value="ECO:0007669"/>
    <property type="project" value="UniProtKB-KW"/>
</dbReference>
<reference evidence="15 16" key="1">
    <citation type="journal article" date="2019" name="Nat. Microbiol.">
        <title>Wide diversity of methane and short-chain alkane metabolisms in uncultured archaea.</title>
        <authorList>
            <person name="Borrel G."/>
            <person name="Adam P.S."/>
            <person name="McKay L.J."/>
            <person name="Chen L.X."/>
            <person name="Sierra-Garcia I.N."/>
            <person name="Sieber C.M."/>
            <person name="Letourneur Q."/>
            <person name="Ghozlane A."/>
            <person name="Andersen G.L."/>
            <person name="Li W.J."/>
            <person name="Hallam S.J."/>
            <person name="Muyzer G."/>
            <person name="de Oliveira V.M."/>
            <person name="Inskeep W.P."/>
            <person name="Banfield J.F."/>
            <person name="Gribaldo S."/>
        </authorList>
    </citation>
    <scope>NUCLEOTIDE SEQUENCE [LARGE SCALE GENOMIC DNA]</scope>
    <source>
        <strain evidence="15">NM1b</strain>
    </source>
</reference>
<dbReference type="FunFam" id="3.30.930.10:FF:000056">
    <property type="entry name" value="Alanine--tRNA ligase"/>
    <property type="match status" value="1"/>
</dbReference>
<comment type="cofactor">
    <cofactor evidence="12">
        <name>Zn(2+)</name>
        <dbReference type="ChEBI" id="CHEBI:29105"/>
    </cofactor>
    <text evidence="12">Binds 1 zinc ion per subunit.</text>
</comment>
<dbReference type="InterPro" id="IPR012947">
    <property type="entry name" value="tRNA_SAD"/>
</dbReference>
<dbReference type="SUPFAM" id="SSF55681">
    <property type="entry name" value="Class II aaRS and biotin synthetases"/>
    <property type="match status" value="1"/>
</dbReference>
<keyword evidence="4 12" id="KW-0436">Ligase</keyword>
<dbReference type="GO" id="GO:0004813">
    <property type="term" value="F:alanine-tRNA ligase activity"/>
    <property type="evidence" value="ECO:0007669"/>
    <property type="project" value="UniProtKB-UniRule"/>
</dbReference>
<organism evidence="15 16">
    <name type="scientific">Candidatus Methanolliviera hydrocarbonicum</name>
    <dbReference type="NCBI Taxonomy" id="2491085"/>
    <lineage>
        <taxon>Archaea</taxon>
        <taxon>Methanobacteriati</taxon>
        <taxon>Methanobacteriota</taxon>
        <taxon>Candidatus Methanoliparia</taxon>
        <taxon>Candidatus Methanoliparales</taxon>
        <taxon>Candidatus Methanollivieraceae</taxon>
        <taxon>Candidatus Methanolliviera</taxon>
    </lineage>
</organism>
<feature type="binding site" evidence="12">
    <location>
        <position position="633"/>
    </location>
    <ligand>
        <name>Zn(2+)</name>
        <dbReference type="ChEBI" id="CHEBI:29105"/>
    </ligand>
</feature>
<name>A0A520KV73_9EURY</name>
<evidence type="ECO:0000256" key="7">
    <source>
        <dbReference type="ARBA" id="ARBA00022833"/>
    </source>
</evidence>
<gene>
    <name evidence="12 15" type="primary">alaS</name>
    <name evidence="15" type="ORF">EF807_07550</name>
</gene>
<keyword evidence="10 12" id="KW-0648">Protein biosynthesis</keyword>
<dbReference type="NCBIfam" id="TIGR03683">
    <property type="entry name" value="A-tRNA_syn_arch"/>
    <property type="match status" value="1"/>
</dbReference>
<comment type="subcellular location">
    <subcellularLocation>
        <location evidence="12">Cytoplasm</location>
    </subcellularLocation>
</comment>
<dbReference type="NCBIfam" id="TIGR00344">
    <property type="entry name" value="alaS"/>
    <property type="match status" value="1"/>
</dbReference>
<evidence type="ECO:0000256" key="2">
    <source>
        <dbReference type="ARBA" id="ARBA00022490"/>
    </source>
</evidence>
<feature type="binding site" evidence="12">
    <location>
        <position position="629"/>
    </location>
    <ligand>
        <name>Zn(2+)</name>
        <dbReference type="ChEBI" id="CHEBI:29105"/>
    </ligand>
</feature>
<dbReference type="FunFam" id="3.30.54.20:FF:000005">
    <property type="entry name" value="Alanine--tRNA ligase"/>
    <property type="match status" value="1"/>
</dbReference>
<dbReference type="HAMAP" id="MF_00036_A">
    <property type="entry name" value="Ala_tRNA_synth_A"/>
    <property type="match status" value="1"/>
</dbReference>
<dbReference type="Gene3D" id="2.40.30.130">
    <property type="match status" value="1"/>
</dbReference>
<evidence type="ECO:0000256" key="5">
    <source>
        <dbReference type="ARBA" id="ARBA00022723"/>
    </source>
</evidence>
<keyword evidence="3 12" id="KW-0820">tRNA-binding</keyword>
<dbReference type="InterPro" id="IPR002318">
    <property type="entry name" value="Ala-tRNA-lgiase_IIc"/>
</dbReference>
<dbReference type="GO" id="GO:0002161">
    <property type="term" value="F:aminoacyl-tRNA deacylase activity"/>
    <property type="evidence" value="ECO:0007669"/>
    <property type="project" value="TreeGrafter"/>
</dbReference>
<evidence type="ECO:0000256" key="13">
    <source>
        <dbReference type="SAM" id="Coils"/>
    </source>
</evidence>
<dbReference type="CDD" id="cd00673">
    <property type="entry name" value="AlaRS_core"/>
    <property type="match status" value="1"/>
</dbReference>
<dbReference type="PANTHER" id="PTHR11777:SF9">
    <property type="entry name" value="ALANINE--TRNA LIGASE, CYTOPLASMIC"/>
    <property type="match status" value="1"/>
</dbReference>
<evidence type="ECO:0000256" key="4">
    <source>
        <dbReference type="ARBA" id="ARBA00022598"/>
    </source>
</evidence>
<protein>
    <recommendedName>
        <fullName evidence="12">Alanine--tRNA ligase</fullName>
        <ecNumber evidence="12">6.1.1.7</ecNumber>
    </recommendedName>
    <alternativeName>
        <fullName evidence="12">Alanyl-tRNA synthetase</fullName>
        <shortName evidence="12">AlaRS</shortName>
    </alternativeName>
</protein>
<feature type="binding site" evidence="12">
    <location>
        <position position="732"/>
    </location>
    <ligand>
        <name>Zn(2+)</name>
        <dbReference type="ChEBI" id="CHEBI:29105"/>
    </ligand>
</feature>
<keyword evidence="9 12" id="KW-0694">RNA-binding</keyword>
<dbReference type="PROSITE" id="PS50860">
    <property type="entry name" value="AA_TRNA_LIGASE_II_ALA"/>
    <property type="match status" value="1"/>
</dbReference>
<evidence type="ECO:0000256" key="10">
    <source>
        <dbReference type="ARBA" id="ARBA00022917"/>
    </source>
</evidence>
<evidence type="ECO:0000313" key="15">
    <source>
        <dbReference type="EMBL" id="RZN67494.1"/>
    </source>
</evidence>
<sequence>MLSGEEYNLRYFEENGFMRRRCQRCGKYFWTRDIERNRCGDAPCDPYSFIGNSSFRERYTLDGMREEFLTFFERNGHKRIERYPVVARWRDDIYLTIASIADFQPFVTSGQVRPPSNPLVISQPCIRLEDLDSVGKTGRHLTTFEMMAHHAFNYPNEKIYWKDETVAYCDKFLEKLGANLNDVTYKEEPWAGGGNAGPCLEVLLGGLELATLVFMDLRRDDGGEVIIKDEKYRKMDNYIVDTGYGLERFVWASQGSPTIYDAIFPDVIEKIIGETDIEHSIEDPAYSEILAKNAKLSGMMDLDGKRSLEYLRREVSKELGIDLDRLKGIIEPIEKIYAIADYSRCIGYMLGDGIVPSNVKSGYLARLVIRRACRLMDELELKIPLSEIVYEQIGKMPEYLNKMDVIEEILGIERRKYDETIKRGKRIAKKRTRDYKGEEKVPLDTLIDLYDTHGIPPDIVKETLKEDNIVVDVPDNFYSLIAGRHLKSDFQVCEPKIRKHSKDLRSLDTEKEKVKIGEDLPKTEKLYYLQNNFDFGASVLNLIGDYVILDKTLFYPEGGGQPADKGKLVFDAGALDVIDVQSVDGVILHKIDRGSLAGHAEAVNKKPRKGEIIKGVVDEERRAAHTRHHTATHIVLEAAKEVLGDHIWQAGAQKGEDRARLDISHYKKIGEEEIRKIEFIANEIVLSNIKIDARWMDRREAERIYGFSLYQGGVPPGDEIRVVKIGENVQACAGTHCERTGDVGPIKILKVERIQDGVERLEFSAGKAAVKDIQRLEKILKDSASTLKVPIEILPKTVQRFFDEWKELRRDNERLREEISRLVAKDLLKDAINIGGFSVVKRLIKDVGMKELMKISASLTKSKEDNVIAILGDEAGEVVVSMSDNIEEIELNAFHIVKEVCKAMDGDGGGGSHLARGKGRIDKIGEALEIGVQNLKEAFNEL</sequence>
<dbReference type="Gene3D" id="3.30.980.10">
    <property type="entry name" value="Threonyl-trna Synthetase, Chain A, domain 2"/>
    <property type="match status" value="1"/>
</dbReference>
<dbReference type="GO" id="GO:0005524">
    <property type="term" value="F:ATP binding"/>
    <property type="evidence" value="ECO:0007669"/>
    <property type="project" value="UniProtKB-UniRule"/>
</dbReference>
<keyword evidence="2 12" id="KW-0963">Cytoplasm</keyword>
<dbReference type="InterPro" id="IPR050058">
    <property type="entry name" value="Ala-tRNA_ligase"/>
</dbReference>
<accession>A0A520KV73</accession>
<evidence type="ECO:0000256" key="12">
    <source>
        <dbReference type="HAMAP-Rule" id="MF_00036"/>
    </source>
</evidence>
<dbReference type="PANTHER" id="PTHR11777">
    <property type="entry name" value="ALANYL-TRNA SYNTHETASE"/>
    <property type="match status" value="1"/>
</dbReference>
<dbReference type="GO" id="GO:0005737">
    <property type="term" value="C:cytoplasm"/>
    <property type="evidence" value="ECO:0007669"/>
    <property type="project" value="UniProtKB-SubCell"/>
</dbReference>
<dbReference type="Gene3D" id="6.10.250.550">
    <property type="match status" value="1"/>
</dbReference>
<dbReference type="GO" id="GO:0008270">
    <property type="term" value="F:zinc ion binding"/>
    <property type="evidence" value="ECO:0007669"/>
    <property type="project" value="UniProtKB-UniRule"/>
</dbReference>
<dbReference type="GO" id="GO:0006419">
    <property type="term" value="P:alanyl-tRNA aminoacylation"/>
    <property type="evidence" value="ECO:0007669"/>
    <property type="project" value="UniProtKB-UniRule"/>
</dbReference>
<dbReference type="SUPFAM" id="SSF55186">
    <property type="entry name" value="ThrRS/AlaRS common domain"/>
    <property type="match status" value="1"/>
</dbReference>
<dbReference type="InterPro" id="IPR022429">
    <property type="entry name" value="Ala-tRNA_lgiase_arc"/>
</dbReference>
<comment type="function">
    <text evidence="12">Catalyzes the attachment of alanine to tRNA(Ala) in a two-step reaction: alanine is first activated by ATP to form Ala-AMP and then transferred to the acceptor end of tRNA(Ala). Also edits incorrectly charged Ser-tRNA(Ala) and Gly-tRNA(Ala) via its editing domain.</text>
</comment>
<dbReference type="InterPro" id="IPR009000">
    <property type="entry name" value="Transl_B-barrel_sf"/>
</dbReference>
<keyword evidence="8 12" id="KW-0067">ATP-binding</keyword>
<keyword evidence="7 12" id="KW-0862">Zinc</keyword>
<comment type="similarity">
    <text evidence="1 12">Belongs to the class-II aminoacyl-tRNA synthetase family.</text>
</comment>
<dbReference type="Pfam" id="PF07973">
    <property type="entry name" value="tRNA_SAD"/>
    <property type="match status" value="1"/>
</dbReference>
<evidence type="ECO:0000256" key="1">
    <source>
        <dbReference type="ARBA" id="ARBA00008226"/>
    </source>
</evidence>
<dbReference type="Gene3D" id="3.30.54.20">
    <property type="match status" value="1"/>
</dbReference>
<dbReference type="InterPro" id="IPR018163">
    <property type="entry name" value="Thr/Ala-tRNA-synth_IIc_edit"/>
</dbReference>
<dbReference type="SUPFAM" id="SSF101353">
    <property type="entry name" value="Putative anticodon-binding domain of alanyl-tRNA synthetase (AlaRS)"/>
    <property type="match status" value="1"/>
</dbReference>
<keyword evidence="13" id="KW-0175">Coiled coil</keyword>
<dbReference type="Pfam" id="PF02272">
    <property type="entry name" value="DHHA1"/>
    <property type="match status" value="1"/>
</dbReference>
<dbReference type="Proteomes" id="UP000320766">
    <property type="component" value="Unassembled WGS sequence"/>
</dbReference>
<keyword evidence="5 12" id="KW-0479">Metal-binding</keyword>
<keyword evidence="11 12" id="KW-0030">Aminoacyl-tRNA synthetase</keyword>
<evidence type="ECO:0000256" key="9">
    <source>
        <dbReference type="ARBA" id="ARBA00022884"/>
    </source>
</evidence>
<dbReference type="SMART" id="SM00863">
    <property type="entry name" value="tRNA_SAD"/>
    <property type="match status" value="1"/>
</dbReference>
<feature type="binding site" evidence="12">
    <location>
        <position position="736"/>
    </location>
    <ligand>
        <name>Zn(2+)</name>
        <dbReference type="ChEBI" id="CHEBI:29105"/>
    </ligand>
</feature>
<evidence type="ECO:0000313" key="16">
    <source>
        <dbReference type="Proteomes" id="UP000320766"/>
    </source>
</evidence>
<dbReference type="EMBL" id="RXIL01000135">
    <property type="protein sequence ID" value="RZN67494.1"/>
    <property type="molecule type" value="Genomic_DNA"/>
</dbReference>
<dbReference type="AlphaFoldDB" id="A0A520KV73"/>
<dbReference type="InterPro" id="IPR003156">
    <property type="entry name" value="DHHA1_dom"/>
</dbReference>
<comment type="caution">
    <text evidence="15">The sequence shown here is derived from an EMBL/GenBank/DDBJ whole genome shotgun (WGS) entry which is preliminary data.</text>
</comment>
<dbReference type="InterPro" id="IPR045864">
    <property type="entry name" value="aa-tRNA-synth_II/BPL/LPL"/>
</dbReference>
<dbReference type="Pfam" id="PF01411">
    <property type="entry name" value="tRNA-synt_2c"/>
    <property type="match status" value="1"/>
</dbReference>
<dbReference type="SUPFAM" id="SSF50447">
    <property type="entry name" value="Translation proteins"/>
    <property type="match status" value="1"/>
</dbReference>
<evidence type="ECO:0000256" key="3">
    <source>
        <dbReference type="ARBA" id="ARBA00022555"/>
    </source>
</evidence>
<dbReference type="InterPro" id="IPR018162">
    <property type="entry name" value="Ala-tRNA-ligase_IIc_anticod-bd"/>
</dbReference>
<feature type="coiled-coil region" evidence="13">
    <location>
        <begin position="798"/>
        <end position="825"/>
    </location>
</feature>
<comment type="domain">
    <text evidence="12">Consists of three domains; the N-terminal catalytic domain, the editing domain and the C-terminal C-Ala domain. The editing domain removes incorrectly charged amino acids, while the C-Ala domain, along with tRNA(Ala), serves as a bridge to cooperatively bring together the editing and aminoacylation centers thus stimulating deacylation of misacylated tRNAs.</text>
</comment>
<dbReference type="Gene3D" id="3.10.310.40">
    <property type="match status" value="1"/>
</dbReference>
<dbReference type="InterPro" id="IPR018164">
    <property type="entry name" value="Ala-tRNA-synth_IIc_N"/>
</dbReference>
<evidence type="ECO:0000256" key="6">
    <source>
        <dbReference type="ARBA" id="ARBA00022741"/>
    </source>
</evidence>
<dbReference type="InterPro" id="IPR018165">
    <property type="entry name" value="Ala-tRNA-synth_IIc_core"/>
</dbReference>
<dbReference type="FunFam" id="3.30.980.10:FF:000004">
    <property type="entry name" value="Alanine--tRNA ligase, cytoplasmic"/>
    <property type="match status" value="1"/>
</dbReference>
<comment type="catalytic activity">
    <reaction evidence="12">
        <text>tRNA(Ala) + L-alanine + ATP = L-alanyl-tRNA(Ala) + AMP + diphosphate</text>
        <dbReference type="Rhea" id="RHEA:12540"/>
        <dbReference type="Rhea" id="RHEA-COMP:9657"/>
        <dbReference type="Rhea" id="RHEA-COMP:9923"/>
        <dbReference type="ChEBI" id="CHEBI:30616"/>
        <dbReference type="ChEBI" id="CHEBI:33019"/>
        <dbReference type="ChEBI" id="CHEBI:57972"/>
        <dbReference type="ChEBI" id="CHEBI:78442"/>
        <dbReference type="ChEBI" id="CHEBI:78497"/>
        <dbReference type="ChEBI" id="CHEBI:456215"/>
        <dbReference type="EC" id="6.1.1.7"/>
    </reaction>
</comment>
<keyword evidence="6 12" id="KW-0547">Nucleotide-binding</keyword>
<evidence type="ECO:0000259" key="14">
    <source>
        <dbReference type="PROSITE" id="PS50860"/>
    </source>
</evidence>
<proteinExistence type="inferred from homology"/>
<feature type="domain" description="Alanyl-transfer RNA synthetases family profile" evidence="14">
    <location>
        <begin position="59"/>
        <end position="775"/>
    </location>
</feature>
<dbReference type="EC" id="6.1.1.7" evidence="12"/>
<evidence type="ECO:0000256" key="11">
    <source>
        <dbReference type="ARBA" id="ARBA00023146"/>
    </source>
</evidence>